<accession>A0A8H7QFN3</accession>
<keyword evidence="4" id="KW-1185">Reference proteome</keyword>
<reference evidence="3" key="1">
    <citation type="submission" date="2020-12" db="EMBL/GenBank/DDBJ databases">
        <title>Metabolic potential, ecology and presence of endohyphal bacteria is reflected in genomic diversity of Mucoromycotina.</title>
        <authorList>
            <person name="Muszewska A."/>
            <person name="Okrasinska A."/>
            <person name="Steczkiewicz K."/>
            <person name="Drgas O."/>
            <person name="Orlowska M."/>
            <person name="Perlinska-Lenart U."/>
            <person name="Aleksandrzak-Piekarczyk T."/>
            <person name="Szatraj K."/>
            <person name="Zielenkiewicz U."/>
            <person name="Pilsyk S."/>
            <person name="Malc E."/>
            <person name="Mieczkowski P."/>
            <person name="Kruszewska J.S."/>
            <person name="Biernat P."/>
            <person name="Pawlowska J."/>
        </authorList>
    </citation>
    <scope>NUCLEOTIDE SEQUENCE</scope>
    <source>
        <strain evidence="3">CBS 226.32</strain>
    </source>
</reference>
<protein>
    <submittedName>
        <fullName evidence="3">Uncharacterized protein</fullName>
    </submittedName>
</protein>
<sequence>MSSVSSYEGSDKDSFFQRSFVEGSNARHSYLRKTDLLDTLDTSRLRDTDTWSVAATIDDQESVISAHGGGPPSIISSSRMTMDRETDDDRSTLDGEASIRDHLHDIHLSERDLVEKTHLLRGGGMGNDEDDDKRSRSNAAEFGDDGARSATGDFENSVASDDEDRIVDDQIMAPPQPQPSFASVNKSYAELMEENEILQSQLRNSQLAQKHQEEMISNLRNLTGCDDELFGKALNLSQIKEPAAAAAAANEKSKKDSSYFANGGSPSMNPVQPIVNARTLTQKLARLAETLTRFVQSTVDEEYRLQLEQALFLQITQSYLNSLPFGTENQHLLNTAYSDQIRRFHSTLGAYFAKWYRRQTVQSLSLNPATKEYLADMRNVLTEEMMRLLSTMPKTSGRSLDHMHIWDDILEMCAALSLEIHGGDADVTAQSISVGCSYDDQVMALVGPNTTTEGKQVKMVISPLFVDEEQVVLLPARVTLE</sequence>
<evidence type="ECO:0000313" key="3">
    <source>
        <dbReference type="EMBL" id="KAG2190813.1"/>
    </source>
</evidence>
<feature type="region of interest" description="Disordered" evidence="2">
    <location>
        <begin position="63"/>
        <end position="96"/>
    </location>
</feature>
<feature type="coiled-coil region" evidence="1">
    <location>
        <begin position="181"/>
        <end position="208"/>
    </location>
</feature>
<name>A0A8H7QFN3_9FUNG</name>
<evidence type="ECO:0000313" key="4">
    <source>
        <dbReference type="Proteomes" id="UP000650833"/>
    </source>
</evidence>
<keyword evidence="1" id="KW-0175">Coiled coil</keyword>
<feature type="compositionally biased region" description="Basic and acidic residues" evidence="2">
    <location>
        <begin position="81"/>
        <end position="96"/>
    </location>
</feature>
<evidence type="ECO:0000256" key="2">
    <source>
        <dbReference type="SAM" id="MobiDB-lite"/>
    </source>
</evidence>
<comment type="caution">
    <text evidence="3">The sequence shown here is derived from an EMBL/GenBank/DDBJ whole genome shotgun (WGS) entry which is preliminary data.</text>
</comment>
<dbReference type="Proteomes" id="UP000650833">
    <property type="component" value="Unassembled WGS sequence"/>
</dbReference>
<gene>
    <name evidence="3" type="ORF">INT46_010960</name>
</gene>
<dbReference type="OrthoDB" id="2400951at2759"/>
<feature type="region of interest" description="Disordered" evidence="2">
    <location>
        <begin position="119"/>
        <end position="159"/>
    </location>
</feature>
<dbReference type="AlphaFoldDB" id="A0A8H7QFN3"/>
<evidence type="ECO:0000256" key="1">
    <source>
        <dbReference type="SAM" id="Coils"/>
    </source>
</evidence>
<dbReference type="EMBL" id="JAEPRC010000902">
    <property type="protein sequence ID" value="KAG2190813.1"/>
    <property type="molecule type" value="Genomic_DNA"/>
</dbReference>
<proteinExistence type="predicted"/>
<organism evidence="3 4">
    <name type="scientific">Mucor plumbeus</name>
    <dbReference type="NCBI Taxonomy" id="97098"/>
    <lineage>
        <taxon>Eukaryota</taxon>
        <taxon>Fungi</taxon>
        <taxon>Fungi incertae sedis</taxon>
        <taxon>Mucoromycota</taxon>
        <taxon>Mucoromycotina</taxon>
        <taxon>Mucoromycetes</taxon>
        <taxon>Mucorales</taxon>
        <taxon>Mucorineae</taxon>
        <taxon>Mucoraceae</taxon>
        <taxon>Mucor</taxon>
    </lineage>
</organism>